<dbReference type="AlphaFoldDB" id="A0A4R7J5Q1"/>
<keyword evidence="1" id="KW-0472">Membrane</keyword>
<accession>A0A4R7J5Q1</accession>
<evidence type="ECO:0000256" key="1">
    <source>
        <dbReference type="SAM" id="Phobius"/>
    </source>
</evidence>
<dbReference type="InterPro" id="IPR036215">
    <property type="entry name" value="TM0957-like_sf"/>
</dbReference>
<dbReference type="RefSeq" id="WP_133753170.1">
    <property type="nucleotide sequence ID" value="NZ_CP171129.1"/>
</dbReference>
<dbReference type="Pfam" id="PF10054">
    <property type="entry name" value="DUF2291"/>
    <property type="match status" value="1"/>
</dbReference>
<sequence length="223" mass="23541">MPRNRSVARRNLLLRRGIAAAVGVVLLVAMILNTNFLTAAQVEELGPETFDPVATADELWQQAGDLSFSPVGEVLTAVQEDPQAAAEEFGAQEPSEGSYVFAVEFSGTVTEADGDTLRLEVDGAPERTPLLLPVGTAVNGTVLRDALGFRFADAPGQTEFQYVGDELKRKMLEQVEAQLPDPASAAGKQITGTGVIAVALTGDSAPPEAKPVNIQPVEIEVSE</sequence>
<dbReference type="InterPro" id="IPR014582">
    <property type="entry name" value="UCP033535_lipo"/>
</dbReference>
<dbReference type="SUPFAM" id="SSF141318">
    <property type="entry name" value="TM0957-like"/>
    <property type="match status" value="1"/>
</dbReference>
<keyword evidence="1" id="KW-1133">Transmembrane helix</keyword>
<comment type="caution">
    <text evidence="2">The sequence shown here is derived from an EMBL/GenBank/DDBJ whole genome shotgun (WGS) entry which is preliminary data.</text>
</comment>
<keyword evidence="3" id="KW-1185">Reference proteome</keyword>
<dbReference type="EMBL" id="SOAW01000001">
    <property type="protein sequence ID" value="TDT32544.1"/>
    <property type="molecule type" value="Genomic_DNA"/>
</dbReference>
<proteinExistence type="predicted"/>
<protein>
    <submittedName>
        <fullName evidence="2">Putative lipoprotein DUF2291</fullName>
    </submittedName>
</protein>
<keyword evidence="1" id="KW-0812">Transmembrane</keyword>
<evidence type="ECO:0000313" key="2">
    <source>
        <dbReference type="EMBL" id="TDT32544.1"/>
    </source>
</evidence>
<dbReference type="OrthoDB" id="4963428at2"/>
<reference evidence="2 3" key="1">
    <citation type="submission" date="2019-03" db="EMBL/GenBank/DDBJ databases">
        <title>Genomic Encyclopedia of Archaeal and Bacterial Type Strains, Phase II (KMG-II): from individual species to whole genera.</title>
        <authorList>
            <person name="Goeker M."/>
        </authorList>
    </citation>
    <scope>NUCLEOTIDE SEQUENCE [LARGE SCALE GENOMIC DNA]</scope>
    <source>
        <strain evidence="2 3">DSM 24323</strain>
    </source>
</reference>
<feature type="transmembrane region" description="Helical" evidence="1">
    <location>
        <begin position="12"/>
        <end position="32"/>
    </location>
</feature>
<gene>
    <name evidence="2" type="ORF">CLV29_0123</name>
</gene>
<dbReference type="Proteomes" id="UP000295371">
    <property type="component" value="Unassembled WGS sequence"/>
</dbReference>
<organism evidence="2 3">
    <name type="scientific">Naumannella halotolerans</name>
    <dbReference type="NCBI Taxonomy" id="993414"/>
    <lineage>
        <taxon>Bacteria</taxon>
        <taxon>Bacillati</taxon>
        <taxon>Actinomycetota</taxon>
        <taxon>Actinomycetes</taxon>
        <taxon>Propionibacteriales</taxon>
        <taxon>Propionibacteriaceae</taxon>
        <taxon>Naumannella</taxon>
    </lineage>
</organism>
<name>A0A4R7J5Q1_9ACTN</name>
<evidence type="ECO:0000313" key="3">
    <source>
        <dbReference type="Proteomes" id="UP000295371"/>
    </source>
</evidence>
<keyword evidence="2" id="KW-0449">Lipoprotein</keyword>